<dbReference type="PATRIC" id="fig|1618485.3.peg.37"/>
<dbReference type="Gene3D" id="3.30.2130.10">
    <property type="entry name" value="VC0802-like"/>
    <property type="match status" value="1"/>
</dbReference>
<dbReference type="InterPro" id="IPR045865">
    <property type="entry name" value="ACT-like_dom_sf"/>
</dbReference>
<dbReference type="Proteomes" id="UP000034127">
    <property type="component" value="Unassembled WGS sequence"/>
</dbReference>
<organism evidence="1 2">
    <name type="scientific">Candidatus Roizmanbacteria bacterium GW2011_GWC2_35_12</name>
    <dbReference type="NCBI Taxonomy" id="1618485"/>
    <lineage>
        <taxon>Bacteria</taxon>
        <taxon>Candidatus Roizmaniibacteriota</taxon>
    </lineage>
</organism>
<dbReference type="SUPFAM" id="SSF55021">
    <property type="entry name" value="ACT-like"/>
    <property type="match status" value="1"/>
</dbReference>
<evidence type="ECO:0000313" key="2">
    <source>
        <dbReference type="Proteomes" id="UP000034127"/>
    </source>
</evidence>
<dbReference type="AlphaFoldDB" id="A0A0G0EMQ9"/>
<accession>A0A0G0EMQ9</accession>
<comment type="caution">
    <text evidence="1">The sequence shown here is derived from an EMBL/GenBank/DDBJ whole genome shotgun (WGS) entry which is preliminary data.</text>
</comment>
<dbReference type="EMBL" id="LBPX01000001">
    <property type="protein sequence ID" value="KKP68587.1"/>
    <property type="molecule type" value="Genomic_DNA"/>
</dbReference>
<protein>
    <recommendedName>
        <fullName evidence="3">Aspartate kinase</fullName>
    </recommendedName>
</protein>
<sequence>MITISQIVEEIISKSPFLEEGIYQNIINYSSLARLIKPKVEEKLFKKIKEGAIVMSLRRIVKKSASYLSLKKIFNKSPDMIVRSNLIEFTIINSGTLLAKHRNLLEKISKENKYFFTITQGVFETGIIVSQELGPKIEIIFEEEKIIEKLLNLSSITVKLPEENVTTPGVYYFILKALAWNGINIVEVVSTYHEITLILETKEIDRAFSVLKSSMTI</sequence>
<reference evidence="1 2" key="1">
    <citation type="journal article" date="2015" name="Nature">
        <title>rRNA introns, odd ribosomes, and small enigmatic genomes across a large radiation of phyla.</title>
        <authorList>
            <person name="Brown C.T."/>
            <person name="Hug L.A."/>
            <person name="Thomas B.C."/>
            <person name="Sharon I."/>
            <person name="Castelle C.J."/>
            <person name="Singh A."/>
            <person name="Wilkins M.J."/>
            <person name="Williams K.H."/>
            <person name="Banfield J.F."/>
        </authorList>
    </citation>
    <scope>NUCLEOTIDE SEQUENCE [LARGE SCALE GENOMIC DNA]</scope>
</reference>
<evidence type="ECO:0000313" key="1">
    <source>
        <dbReference type="EMBL" id="KKP68587.1"/>
    </source>
</evidence>
<name>A0A0G0EMQ9_9BACT</name>
<evidence type="ECO:0008006" key="3">
    <source>
        <dbReference type="Google" id="ProtNLM"/>
    </source>
</evidence>
<gene>
    <name evidence="1" type="ORF">UR63_C0001G0037</name>
</gene>
<proteinExistence type="predicted"/>